<dbReference type="AlphaFoldDB" id="J3EW73"/>
<sequence length="196" mass="21535">MSERNLPPLLAMDDELDRLERKADGDIGTEVGEIRDRLDEFETRETSDDRQGDGRDSLLDDVDGILLRLRERLSGEADRQAEALQNRVRQFRESRAGQSDTLSLAEPRLEQGGTAVDVADRDGQQVDVRATLVNAGEASDGVVRVAFYDGDGRPVRRVDLSERTVDGGEKRDVAATVSVPPEATHYDVSVVDAESA</sequence>
<protein>
    <recommendedName>
        <fullName evidence="4">CARDB domain-containing protein</fullName>
    </recommendedName>
</protein>
<comment type="caution">
    <text evidence="2">The sequence shown here is derived from an EMBL/GenBank/DDBJ whole genome shotgun (WGS) entry which is preliminary data.</text>
</comment>
<organism evidence="2 3">
    <name type="scientific">Halogranum salarium B-1</name>
    <dbReference type="NCBI Taxonomy" id="1210908"/>
    <lineage>
        <taxon>Archaea</taxon>
        <taxon>Methanobacteriati</taxon>
        <taxon>Methanobacteriota</taxon>
        <taxon>Stenosarchaea group</taxon>
        <taxon>Halobacteria</taxon>
        <taxon>Halobacteriales</taxon>
        <taxon>Haloferacaceae</taxon>
    </lineage>
</organism>
<reference evidence="2 3" key="1">
    <citation type="journal article" date="2012" name="J. Bacteriol.">
        <title>Draft Genome Sequence of the Extremely Halophilic Archaeon Halogranum salarium B-1T.</title>
        <authorList>
            <person name="Kim K.K."/>
            <person name="Lee K.C."/>
            <person name="Lee J.S."/>
        </authorList>
    </citation>
    <scope>NUCLEOTIDE SEQUENCE [LARGE SCALE GENOMIC DNA]</scope>
    <source>
        <strain evidence="2 3">B-1</strain>
    </source>
</reference>
<evidence type="ECO:0000313" key="3">
    <source>
        <dbReference type="Proteomes" id="UP000007813"/>
    </source>
</evidence>
<feature type="region of interest" description="Disordered" evidence="1">
    <location>
        <begin position="21"/>
        <end position="58"/>
    </location>
</feature>
<name>J3EW73_9EURY</name>
<evidence type="ECO:0008006" key="4">
    <source>
        <dbReference type="Google" id="ProtNLM"/>
    </source>
</evidence>
<dbReference type="eggNOG" id="ENOG502N5FE">
    <property type="taxonomic scope" value="Archaea"/>
</dbReference>
<evidence type="ECO:0000256" key="1">
    <source>
        <dbReference type="SAM" id="MobiDB-lite"/>
    </source>
</evidence>
<proteinExistence type="predicted"/>
<evidence type="ECO:0000313" key="2">
    <source>
        <dbReference type="EMBL" id="EJN59072.1"/>
    </source>
</evidence>
<dbReference type="InterPro" id="IPR013783">
    <property type="entry name" value="Ig-like_fold"/>
</dbReference>
<dbReference type="Gene3D" id="2.60.40.10">
    <property type="entry name" value="Immunoglobulins"/>
    <property type="match status" value="1"/>
</dbReference>
<dbReference type="RefSeq" id="WP_009374942.1">
    <property type="nucleotide sequence ID" value="NZ_ALJD01000006.1"/>
</dbReference>
<accession>J3EW73</accession>
<gene>
    <name evidence="2" type="ORF">HSB1_24930</name>
</gene>
<feature type="compositionally biased region" description="Basic and acidic residues" evidence="1">
    <location>
        <begin position="32"/>
        <end position="58"/>
    </location>
</feature>
<dbReference type="EMBL" id="ALJD01000006">
    <property type="protein sequence ID" value="EJN59072.1"/>
    <property type="molecule type" value="Genomic_DNA"/>
</dbReference>
<dbReference type="Proteomes" id="UP000007813">
    <property type="component" value="Unassembled WGS sequence"/>
</dbReference>
<dbReference type="OrthoDB" id="212325at2157"/>